<keyword evidence="4" id="KW-1185">Reference proteome</keyword>
<feature type="transmembrane region" description="Helical" evidence="2">
    <location>
        <begin position="136"/>
        <end position="153"/>
    </location>
</feature>
<protein>
    <submittedName>
        <fullName evidence="3">Uncharacterized protein</fullName>
    </submittedName>
</protein>
<sequence length="220" mass="22986">MNRAIAGLAAGGAPDDDEPGQRMRREATGRIASYDPVDGCGEIVDASGRYDSFGPLAWRDRESPRVGAEVRFRRLGGVVTDVSSSRAAGPAPVESPRRGRVSSGRPRNGYGFAAAVSLGASIVLANLGTAGMRFDLPEAGVLLLAALSAVLFHRGARRGYVRAACIGLGLLLIGTYVEIFASLRALAMQPMAGPVGPPDWALLLPPIAGVVLAHAAFRRR</sequence>
<name>A0A423PSK8_9GAMM</name>
<keyword evidence="2" id="KW-0472">Membrane</keyword>
<evidence type="ECO:0000313" key="4">
    <source>
        <dbReference type="Proteomes" id="UP000283993"/>
    </source>
</evidence>
<feature type="transmembrane region" description="Helical" evidence="2">
    <location>
        <begin position="110"/>
        <end position="130"/>
    </location>
</feature>
<dbReference type="Proteomes" id="UP000283993">
    <property type="component" value="Unassembled WGS sequence"/>
</dbReference>
<reference evidence="3 4" key="1">
    <citation type="submission" date="2013-10" db="EMBL/GenBank/DDBJ databases">
        <title>Salinisphaera orenii MK-B5 Genome Sequencing.</title>
        <authorList>
            <person name="Lai Q."/>
            <person name="Li C."/>
            <person name="Shao Z."/>
        </authorList>
    </citation>
    <scope>NUCLEOTIDE SEQUENCE [LARGE SCALE GENOMIC DNA]</scope>
    <source>
        <strain evidence="3 4">MK-B5</strain>
    </source>
</reference>
<accession>A0A423PSK8</accession>
<evidence type="ECO:0000256" key="1">
    <source>
        <dbReference type="SAM" id="MobiDB-lite"/>
    </source>
</evidence>
<feature type="compositionally biased region" description="Low complexity" evidence="1">
    <location>
        <begin position="1"/>
        <end position="13"/>
    </location>
</feature>
<feature type="region of interest" description="Disordered" evidence="1">
    <location>
        <begin position="1"/>
        <end position="23"/>
    </location>
</feature>
<feature type="transmembrane region" description="Helical" evidence="2">
    <location>
        <begin position="200"/>
        <end position="217"/>
    </location>
</feature>
<organism evidence="3 4">
    <name type="scientific">Salinisphaera orenii MK-B5</name>
    <dbReference type="NCBI Taxonomy" id="856730"/>
    <lineage>
        <taxon>Bacteria</taxon>
        <taxon>Pseudomonadati</taxon>
        <taxon>Pseudomonadota</taxon>
        <taxon>Gammaproteobacteria</taxon>
        <taxon>Salinisphaerales</taxon>
        <taxon>Salinisphaeraceae</taxon>
        <taxon>Salinisphaera</taxon>
    </lineage>
</organism>
<keyword evidence="2" id="KW-0812">Transmembrane</keyword>
<keyword evidence="2" id="KW-1133">Transmembrane helix</keyword>
<dbReference type="EMBL" id="AYKH01000009">
    <property type="protein sequence ID" value="ROO28542.1"/>
    <property type="molecule type" value="Genomic_DNA"/>
</dbReference>
<dbReference type="AlphaFoldDB" id="A0A423PSK8"/>
<evidence type="ECO:0000313" key="3">
    <source>
        <dbReference type="EMBL" id="ROO28542.1"/>
    </source>
</evidence>
<dbReference type="RefSeq" id="WP_123590667.1">
    <property type="nucleotide sequence ID" value="NZ_AYKH01000009.1"/>
</dbReference>
<gene>
    <name evidence="3" type="ORF">SAOR_05810</name>
</gene>
<proteinExistence type="predicted"/>
<feature type="transmembrane region" description="Helical" evidence="2">
    <location>
        <begin position="160"/>
        <end position="180"/>
    </location>
</feature>
<feature type="region of interest" description="Disordered" evidence="1">
    <location>
        <begin position="83"/>
        <end position="104"/>
    </location>
</feature>
<comment type="caution">
    <text evidence="3">The sequence shown here is derived from an EMBL/GenBank/DDBJ whole genome shotgun (WGS) entry which is preliminary data.</text>
</comment>
<evidence type="ECO:0000256" key="2">
    <source>
        <dbReference type="SAM" id="Phobius"/>
    </source>
</evidence>